<dbReference type="InterPro" id="IPR009003">
    <property type="entry name" value="Peptidase_S1_PA"/>
</dbReference>
<dbReference type="InterPro" id="IPR051487">
    <property type="entry name" value="Ser/Thr_Proteases_Immune/Dev"/>
</dbReference>
<dbReference type="InterPro" id="IPR018114">
    <property type="entry name" value="TRYPSIN_HIS"/>
</dbReference>
<name>A0ABM1Y8Y9_AEDAL</name>
<dbReference type="Pfam" id="PF00089">
    <property type="entry name" value="Trypsin"/>
    <property type="match status" value="2"/>
</dbReference>
<keyword evidence="4" id="KW-0732">Signal</keyword>
<dbReference type="Gene3D" id="2.40.10.10">
    <property type="entry name" value="Trypsin-like serine proteases"/>
    <property type="match status" value="3"/>
</dbReference>
<dbReference type="InterPro" id="IPR043504">
    <property type="entry name" value="Peptidase_S1_PA_chymotrypsin"/>
</dbReference>
<dbReference type="GeneID" id="109431737"/>
<dbReference type="PRINTS" id="PR00722">
    <property type="entry name" value="CHYMOTRYPSIN"/>
</dbReference>
<feature type="chain" id="PRO_5046214879" description="Peptidase S1 domain-containing protein" evidence="4">
    <location>
        <begin position="20"/>
        <end position="559"/>
    </location>
</feature>
<dbReference type="EnsemblMetazoa" id="AALFPA23_006895.R9080">
    <property type="protein sequence ID" value="AALFPA23_006895.P9080"/>
    <property type="gene ID" value="AALFPA23_006895"/>
</dbReference>
<dbReference type="SUPFAM" id="SSF50494">
    <property type="entry name" value="Trypsin-like serine proteases"/>
    <property type="match status" value="2"/>
</dbReference>
<sequence>MQTVLKVACFAMLVLQTFAKEEPCGRRPLTHLPLILGGENSVPGEWPWHAAIFLLKHEKSTQTYRCGGTLISSSFVLTAAHCTFISAIPLPPNLLSMKLGVTNLNIGGAEQKGYGVKLVVRHSKYNPWNHHYDVALLKTFNKVKFSDFIQPVCLPSKNRPFERGTVVGWGIGETNQMETILQKADLNFVEFSTCLKSDPVLFSVLLAADHSNYCAGNRNATNACYGDSGGGMFTNKDGTWYITGITSAGVRSTTSINKRCDPRQYVVFANVTDLSDWITSVRNMEQHNLLELEECGEDHHDPSVPESDKPIFQQYPWVTILEYNVTSFRNIETVCGGVLIHPRFVLTTGHCVCETCANFKLKAVRLGDFDLSKDFEIGPDGEKIAAESISVMKIIHHPQFGLSGYGHNIAIIKLSRPVSKRMSNVQPICLPKSRASRANHFIVGWKRAGEPKVLHRETVQLQDIKQCIKAYNAIKIVLTPEDNFVCVKNTGKASDCFSFKSGSALQYQATSLGVNRYYLKGMFALGLPRCGSTTNDIFVDTLYHSDWIKNTIAQEIRLF</sequence>
<feature type="signal peptide" evidence="4">
    <location>
        <begin position="1"/>
        <end position="19"/>
    </location>
</feature>
<dbReference type="SMART" id="SM00020">
    <property type="entry name" value="Tryp_SPc"/>
    <property type="match status" value="2"/>
</dbReference>
<reference evidence="7" key="1">
    <citation type="journal article" date="2015" name="Proc. Natl. Acad. Sci. U.S.A.">
        <title>Genome sequence of the Asian Tiger mosquito, Aedes albopictus, reveals insights into its biology, genetics, and evolution.</title>
        <authorList>
            <person name="Chen X.G."/>
            <person name="Jiang X."/>
            <person name="Gu J."/>
            <person name="Xu M."/>
            <person name="Wu Y."/>
            <person name="Deng Y."/>
            <person name="Zhang C."/>
            <person name="Bonizzoni M."/>
            <person name="Dermauw W."/>
            <person name="Vontas J."/>
            <person name="Armbruster P."/>
            <person name="Huang X."/>
            <person name="Yang Y."/>
            <person name="Zhang H."/>
            <person name="He W."/>
            <person name="Peng H."/>
            <person name="Liu Y."/>
            <person name="Wu K."/>
            <person name="Chen J."/>
            <person name="Lirakis M."/>
            <person name="Topalis P."/>
            <person name="Van Leeuwen T."/>
            <person name="Hall A.B."/>
            <person name="Jiang X."/>
            <person name="Thorpe C."/>
            <person name="Mueller R.L."/>
            <person name="Sun C."/>
            <person name="Waterhouse R.M."/>
            <person name="Yan G."/>
            <person name="Tu Z.J."/>
            <person name="Fang X."/>
            <person name="James A.A."/>
        </authorList>
    </citation>
    <scope>NUCLEOTIDE SEQUENCE [LARGE SCALE GENOMIC DNA]</scope>
    <source>
        <strain evidence="7">Foshan</strain>
    </source>
</reference>
<evidence type="ECO:0000256" key="2">
    <source>
        <dbReference type="ARBA" id="ARBA00023180"/>
    </source>
</evidence>
<evidence type="ECO:0000256" key="1">
    <source>
        <dbReference type="ARBA" id="ARBA00023157"/>
    </source>
</evidence>
<comment type="similarity">
    <text evidence="3">Belongs to the peptidase S1 family. CLIP subfamily.</text>
</comment>
<evidence type="ECO:0000259" key="5">
    <source>
        <dbReference type="PROSITE" id="PS50240"/>
    </source>
</evidence>
<accession>A0ABM1Y8Y9</accession>
<evidence type="ECO:0000313" key="7">
    <source>
        <dbReference type="Proteomes" id="UP000069940"/>
    </source>
</evidence>
<keyword evidence="7" id="KW-1185">Reference proteome</keyword>
<dbReference type="RefSeq" id="XP_029721945.2">
    <property type="nucleotide sequence ID" value="XM_029866085.2"/>
</dbReference>
<feature type="domain" description="Peptidase S1" evidence="5">
    <location>
        <begin position="314"/>
        <end position="553"/>
    </location>
</feature>
<proteinExistence type="inferred from homology"/>
<evidence type="ECO:0000256" key="3">
    <source>
        <dbReference type="ARBA" id="ARBA00024195"/>
    </source>
</evidence>
<feature type="domain" description="Peptidase S1" evidence="5">
    <location>
        <begin position="35"/>
        <end position="283"/>
    </location>
</feature>
<keyword evidence="1" id="KW-1015">Disulfide bond</keyword>
<dbReference type="Proteomes" id="UP000069940">
    <property type="component" value="Unassembled WGS sequence"/>
</dbReference>
<dbReference type="PROSITE" id="PS00134">
    <property type="entry name" value="TRYPSIN_HIS"/>
    <property type="match status" value="1"/>
</dbReference>
<evidence type="ECO:0000313" key="6">
    <source>
        <dbReference type="EnsemblMetazoa" id="AALFPA23_006895.P9080"/>
    </source>
</evidence>
<dbReference type="InterPro" id="IPR001254">
    <property type="entry name" value="Trypsin_dom"/>
</dbReference>
<evidence type="ECO:0000256" key="4">
    <source>
        <dbReference type="SAM" id="SignalP"/>
    </source>
</evidence>
<organism evidence="6 7">
    <name type="scientific">Aedes albopictus</name>
    <name type="common">Asian tiger mosquito</name>
    <name type="synonym">Stegomyia albopicta</name>
    <dbReference type="NCBI Taxonomy" id="7160"/>
    <lineage>
        <taxon>Eukaryota</taxon>
        <taxon>Metazoa</taxon>
        <taxon>Ecdysozoa</taxon>
        <taxon>Arthropoda</taxon>
        <taxon>Hexapoda</taxon>
        <taxon>Insecta</taxon>
        <taxon>Pterygota</taxon>
        <taxon>Neoptera</taxon>
        <taxon>Endopterygota</taxon>
        <taxon>Diptera</taxon>
        <taxon>Nematocera</taxon>
        <taxon>Culicoidea</taxon>
        <taxon>Culicidae</taxon>
        <taxon>Culicinae</taxon>
        <taxon>Aedini</taxon>
        <taxon>Aedes</taxon>
        <taxon>Stegomyia</taxon>
    </lineage>
</organism>
<protein>
    <recommendedName>
        <fullName evidence="5">Peptidase S1 domain-containing protein</fullName>
    </recommendedName>
</protein>
<dbReference type="PANTHER" id="PTHR24256">
    <property type="entry name" value="TRYPTASE-RELATED"/>
    <property type="match status" value="1"/>
</dbReference>
<keyword evidence="2" id="KW-0325">Glycoprotein</keyword>
<dbReference type="CDD" id="cd00190">
    <property type="entry name" value="Tryp_SPc"/>
    <property type="match status" value="1"/>
</dbReference>
<dbReference type="InterPro" id="IPR001314">
    <property type="entry name" value="Peptidase_S1A"/>
</dbReference>
<reference evidence="6" key="2">
    <citation type="submission" date="2025-05" db="UniProtKB">
        <authorList>
            <consortium name="EnsemblMetazoa"/>
        </authorList>
    </citation>
    <scope>IDENTIFICATION</scope>
    <source>
        <strain evidence="6">Foshan</strain>
    </source>
</reference>
<dbReference type="PROSITE" id="PS50240">
    <property type="entry name" value="TRYPSIN_DOM"/>
    <property type="match status" value="2"/>
</dbReference>